<feature type="chain" id="PRO_5027550163" evidence="1">
    <location>
        <begin position="18"/>
        <end position="242"/>
    </location>
</feature>
<evidence type="ECO:0000256" key="1">
    <source>
        <dbReference type="SAM" id="SignalP"/>
    </source>
</evidence>
<gene>
    <name evidence="3" type="primary">LOC106742281</name>
</gene>
<keyword evidence="1" id="KW-0732">Signal</keyword>
<dbReference type="KEGG" id="dqu:106742281"/>
<accession>A0A6P3WWQ2</accession>
<feature type="signal peptide" evidence="1">
    <location>
        <begin position="1"/>
        <end position="17"/>
    </location>
</feature>
<dbReference type="AlphaFoldDB" id="A0A6P3WWQ2"/>
<sequence>MFAAILTLAFVVAHIAAEIPPYINVCSRRDPNLDRCLLENIKNLKNKICQGMPELSVPPTEPMHMDQIDVDTDNTKISFTNMYATGFCNYEVQSLHVDLEKQHVDIKIIFKQININTTCSFNVNVTKPVSMKGPIRITTDNVSAKAGIDLSMATEGNKEYVYLSNMDLDLDIKDYKTDVSSFNDGKIVQMQEISQKILGTNRQELLTVLKPNLEKIISKQILTFSNEIVKHFTYDELFPDHI</sequence>
<keyword evidence="2" id="KW-1185">Reference proteome</keyword>
<reference evidence="3" key="1">
    <citation type="submission" date="2025-08" db="UniProtKB">
        <authorList>
            <consortium name="RefSeq"/>
        </authorList>
    </citation>
    <scope>IDENTIFICATION</scope>
</reference>
<dbReference type="Gene3D" id="3.15.10.30">
    <property type="entry name" value="Haemolymph juvenile hormone binding protein"/>
    <property type="match status" value="1"/>
</dbReference>
<dbReference type="RefSeq" id="XP_014470568.1">
    <property type="nucleotide sequence ID" value="XM_014615082.1"/>
</dbReference>
<dbReference type="PANTHER" id="PTHR11008">
    <property type="entry name" value="PROTEIN TAKEOUT-LIKE PROTEIN"/>
    <property type="match status" value="1"/>
</dbReference>
<dbReference type="InterPro" id="IPR010562">
    <property type="entry name" value="Haemolymph_juvenile_hormone-bd"/>
</dbReference>
<dbReference type="Proteomes" id="UP000515204">
    <property type="component" value="Unplaced"/>
</dbReference>
<name>A0A6P3WWQ2_DINQU</name>
<dbReference type="InterPro" id="IPR038606">
    <property type="entry name" value="To_sf"/>
</dbReference>
<organism evidence="2 3">
    <name type="scientific">Dinoponera quadriceps</name>
    <name type="common">South American ant</name>
    <dbReference type="NCBI Taxonomy" id="609295"/>
    <lineage>
        <taxon>Eukaryota</taxon>
        <taxon>Metazoa</taxon>
        <taxon>Ecdysozoa</taxon>
        <taxon>Arthropoda</taxon>
        <taxon>Hexapoda</taxon>
        <taxon>Insecta</taxon>
        <taxon>Pterygota</taxon>
        <taxon>Neoptera</taxon>
        <taxon>Endopterygota</taxon>
        <taxon>Hymenoptera</taxon>
        <taxon>Apocrita</taxon>
        <taxon>Aculeata</taxon>
        <taxon>Formicoidea</taxon>
        <taxon>Formicidae</taxon>
        <taxon>Ponerinae</taxon>
        <taxon>Ponerini</taxon>
        <taxon>Dinoponera</taxon>
    </lineage>
</organism>
<evidence type="ECO:0000313" key="2">
    <source>
        <dbReference type="Proteomes" id="UP000515204"/>
    </source>
</evidence>
<proteinExistence type="predicted"/>
<evidence type="ECO:0000313" key="3">
    <source>
        <dbReference type="RefSeq" id="XP_014470568.1"/>
    </source>
</evidence>
<protein>
    <submittedName>
        <fullName evidence="3">Uncharacterized protein LOC106742281</fullName>
    </submittedName>
</protein>
<dbReference type="GO" id="GO:0005615">
    <property type="term" value="C:extracellular space"/>
    <property type="evidence" value="ECO:0007669"/>
    <property type="project" value="TreeGrafter"/>
</dbReference>
<dbReference type="OrthoDB" id="8185902at2759"/>
<dbReference type="Pfam" id="PF06585">
    <property type="entry name" value="JHBP"/>
    <property type="match status" value="1"/>
</dbReference>
<dbReference type="GeneID" id="106742281"/>
<dbReference type="SMART" id="SM00700">
    <property type="entry name" value="JHBP"/>
    <property type="match status" value="1"/>
</dbReference>
<dbReference type="PANTHER" id="PTHR11008:SF39">
    <property type="entry name" value="CIRCADIAN CLOCK-CONTROLLED PROTEIN-LIKE PROTEIN"/>
    <property type="match status" value="1"/>
</dbReference>